<feature type="domain" description="RecA family profile 1" evidence="14">
    <location>
        <begin position="78"/>
        <end position="226"/>
    </location>
</feature>
<evidence type="ECO:0000256" key="5">
    <source>
        <dbReference type="ARBA" id="ARBA00022801"/>
    </source>
</evidence>
<keyword evidence="6 13" id="KW-0862">Zinc</keyword>
<dbReference type="Pfam" id="PF13481">
    <property type="entry name" value="AAA_25"/>
    <property type="match status" value="1"/>
</dbReference>
<dbReference type="HOGENOM" id="CLU_018264_0_1_9"/>
<evidence type="ECO:0000256" key="9">
    <source>
        <dbReference type="ARBA" id="ARBA00023125"/>
    </source>
</evidence>
<dbReference type="InterPro" id="IPR020568">
    <property type="entry name" value="Ribosomal_Su5_D2-typ_SF"/>
</dbReference>
<keyword evidence="8 11" id="KW-0346">Stress response</keyword>
<dbReference type="PRINTS" id="PR01874">
    <property type="entry name" value="DNAREPAIRADA"/>
</dbReference>
<dbReference type="CDD" id="cd01121">
    <property type="entry name" value="RadA_SMS_N"/>
    <property type="match status" value="1"/>
</dbReference>
<dbReference type="SUPFAM" id="SSF54211">
    <property type="entry name" value="Ribosomal protein S5 domain 2-like"/>
    <property type="match status" value="1"/>
</dbReference>
<keyword evidence="4 13" id="KW-0863">Zinc-finger</keyword>
<keyword evidence="5" id="KW-0378">Hydrolase</keyword>
<dbReference type="EMBL" id="LM995447">
    <property type="protein sequence ID" value="CDZ24185.1"/>
    <property type="molecule type" value="Genomic_DNA"/>
</dbReference>
<dbReference type="GO" id="GO:0005524">
    <property type="term" value="F:ATP binding"/>
    <property type="evidence" value="ECO:0007669"/>
    <property type="project" value="UniProtKB-UniRule"/>
</dbReference>
<dbReference type="Gene3D" id="3.30.230.10">
    <property type="match status" value="1"/>
</dbReference>
<comment type="function">
    <text evidence="13">DNA-dependent ATPase involved in processing of recombination intermediates, plays a role in repairing DNA breaks. Stimulates the branch migration of RecA-mediated strand transfer reactions, allowing the 3' invading strand to extend heteroduplex DNA faster. Binds ssDNA in the presence of ADP but not other nucleotides, has ATPase activity that is stimulated by ssDNA and various branched DNA structures, but inhibited by SSB. Does not have RecA's homology-searching function.</text>
</comment>
<dbReference type="InterPro" id="IPR020588">
    <property type="entry name" value="RecA_ATP-bd"/>
</dbReference>
<keyword evidence="3 11" id="KW-0227">DNA damage</keyword>
<feature type="binding site" evidence="11">
    <location>
        <begin position="107"/>
        <end position="114"/>
    </location>
    <ligand>
        <name>ATP</name>
        <dbReference type="ChEBI" id="CHEBI:30616"/>
    </ligand>
</feature>
<dbReference type="Pfam" id="PF13541">
    <property type="entry name" value="ChlI"/>
    <property type="match status" value="1"/>
</dbReference>
<comment type="similarity">
    <text evidence="11 13">Belongs to the RecA family. RadA subfamily.</text>
</comment>
<protein>
    <recommendedName>
        <fullName evidence="11 12">DNA repair protein RadA</fullName>
    </recommendedName>
</protein>
<dbReference type="GO" id="GO:0005829">
    <property type="term" value="C:cytosol"/>
    <property type="evidence" value="ECO:0007669"/>
    <property type="project" value="TreeGrafter"/>
</dbReference>
<evidence type="ECO:0000256" key="8">
    <source>
        <dbReference type="ARBA" id="ARBA00023016"/>
    </source>
</evidence>
<dbReference type="InterPro" id="IPR041166">
    <property type="entry name" value="Rubredoxin_2"/>
</dbReference>
<dbReference type="InterPro" id="IPR027417">
    <property type="entry name" value="P-loop_NTPase"/>
</dbReference>
<evidence type="ECO:0000256" key="2">
    <source>
        <dbReference type="ARBA" id="ARBA00022741"/>
    </source>
</evidence>
<dbReference type="GO" id="GO:0003684">
    <property type="term" value="F:damaged DNA binding"/>
    <property type="evidence" value="ECO:0007669"/>
    <property type="project" value="InterPro"/>
</dbReference>
<dbReference type="GO" id="GO:0000725">
    <property type="term" value="P:recombinational repair"/>
    <property type="evidence" value="ECO:0007669"/>
    <property type="project" value="UniProtKB-UniRule"/>
</dbReference>
<evidence type="ECO:0000313" key="16">
    <source>
        <dbReference type="Proteomes" id="UP000032431"/>
    </source>
</evidence>
<evidence type="ECO:0000256" key="6">
    <source>
        <dbReference type="ARBA" id="ARBA00022833"/>
    </source>
</evidence>
<evidence type="ECO:0000256" key="11">
    <source>
        <dbReference type="HAMAP-Rule" id="MF_01498"/>
    </source>
</evidence>
<dbReference type="AlphaFoldDB" id="A0A078KSN2"/>
<evidence type="ECO:0000259" key="14">
    <source>
        <dbReference type="PROSITE" id="PS50162"/>
    </source>
</evidence>
<dbReference type="Proteomes" id="UP000032431">
    <property type="component" value="Chromosome I"/>
</dbReference>
<proteinExistence type="inferred from homology"/>
<evidence type="ECO:0000256" key="12">
    <source>
        <dbReference type="NCBIfam" id="TIGR00416"/>
    </source>
</evidence>
<evidence type="ECO:0000313" key="15">
    <source>
        <dbReference type="EMBL" id="CDZ24185.1"/>
    </source>
</evidence>
<keyword evidence="9 11" id="KW-0238">DNA-binding</keyword>
<reference evidence="16" key="1">
    <citation type="submission" date="2014-07" db="EMBL/GenBank/DDBJ databases">
        <authorList>
            <person name="Wibberg D."/>
        </authorList>
    </citation>
    <scope>NUCLEOTIDE SEQUENCE [LARGE SCALE GENOMIC DNA]</scope>
    <source>
        <strain evidence="16">DG5</strain>
    </source>
</reference>
<dbReference type="InterPro" id="IPR014721">
    <property type="entry name" value="Ribsml_uS5_D2-typ_fold_subgr"/>
</dbReference>
<evidence type="ECO:0000256" key="3">
    <source>
        <dbReference type="ARBA" id="ARBA00022763"/>
    </source>
</evidence>
<evidence type="ECO:0000256" key="4">
    <source>
        <dbReference type="ARBA" id="ARBA00022771"/>
    </source>
</evidence>
<dbReference type="HAMAP" id="MF_01498">
    <property type="entry name" value="RadA_bact"/>
    <property type="match status" value="1"/>
</dbReference>
<name>A0A078KSN2_9FIRM</name>
<organism evidence="15 16">
    <name type="scientific">[Clostridium] cellulosi</name>
    <dbReference type="NCBI Taxonomy" id="29343"/>
    <lineage>
        <taxon>Bacteria</taxon>
        <taxon>Bacillati</taxon>
        <taxon>Bacillota</taxon>
        <taxon>Clostridia</taxon>
        <taxon>Eubacteriales</taxon>
        <taxon>Oscillospiraceae</taxon>
        <taxon>Oscillospiraceae incertae sedis</taxon>
    </lineage>
</organism>
<dbReference type="Gene3D" id="3.40.50.300">
    <property type="entry name" value="P-loop containing nucleotide triphosphate hydrolases"/>
    <property type="match status" value="1"/>
</dbReference>
<dbReference type="GO" id="GO:0140664">
    <property type="term" value="F:ATP-dependent DNA damage sensor activity"/>
    <property type="evidence" value="ECO:0007669"/>
    <property type="project" value="InterPro"/>
</dbReference>
<keyword evidence="7 11" id="KW-0067">ATP-binding</keyword>
<keyword evidence="10 11" id="KW-0234">DNA repair</keyword>
<dbReference type="Pfam" id="PF18073">
    <property type="entry name" value="Zn_ribbon_LapB"/>
    <property type="match status" value="1"/>
</dbReference>
<dbReference type="SMART" id="SM00382">
    <property type="entry name" value="AAA"/>
    <property type="match status" value="1"/>
</dbReference>
<sequence>MFLARNGSVIVANKAKTMFVCSQCGFQSPKWAGKCPECGEWNSMTEEIVQPERVSVKNIERKAAVGRPITLNSLSYETEKRITSGIKELDRVLGGGIVEGSLILLSGDPGIGKSTLLLQVCRSIGEDKKILYITGEESVRQIKLRAERLGVTNPNLLLLAETDIDIVSNTIVDQSPDIAIVDSIQTMYKDELSSSPGSVSQVRECTQELMSVIKASKTALFIVGHVNKEGAVAGPKVLEHIVDTVLYFEGERNMPFRILRAAKNRFGSTNEIGVFEMADDGLREVDNPSMLLLSGRPVNVSGTCVACIMEGSRPVLAEVQALVSKTGFGTPRRMSAGFDYNRMAVLLAVLEKRAGYYFSNLDAYINVVGGLKLDEPAADLAVSISLISSLKDKPIDSKTAAFGEVGLAGELRAVNRADIRISEIARLGFERVVIPYQNMRTLKQKDFGLEIIPVKTVRQAYEAISAE</sequence>
<evidence type="ECO:0000256" key="10">
    <source>
        <dbReference type="ARBA" id="ARBA00023204"/>
    </source>
</evidence>
<evidence type="ECO:0000256" key="7">
    <source>
        <dbReference type="ARBA" id="ARBA00022840"/>
    </source>
</evidence>
<dbReference type="PANTHER" id="PTHR32472:SF10">
    <property type="entry name" value="DNA REPAIR PROTEIN RADA-LIKE PROTEIN"/>
    <property type="match status" value="1"/>
</dbReference>
<dbReference type="STRING" id="29343.CCDG5_1068"/>
<dbReference type="InterPro" id="IPR003593">
    <property type="entry name" value="AAA+_ATPase"/>
</dbReference>
<keyword evidence="2 11" id="KW-0547">Nucleotide-binding</keyword>
<keyword evidence="1 11" id="KW-0479">Metal-binding</keyword>
<dbReference type="PATRIC" id="fig|29343.3.peg.1126"/>
<evidence type="ECO:0000256" key="1">
    <source>
        <dbReference type="ARBA" id="ARBA00022723"/>
    </source>
</evidence>
<accession>A0A078KSN2</accession>
<comment type="domain">
    <text evidence="11">The middle region has homology to RecA with ATPase motifs including the RadA KNRFG motif, while the C-terminus is homologous to Lon protease.</text>
</comment>
<dbReference type="GO" id="GO:0008270">
    <property type="term" value="F:zinc ion binding"/>
    <property type="evidence" value="ECO:0007669"/>
    <property type="project" value="UniProtKB-KW"/>
</dbReference>
<gene>
    <name evidence="11 15" type="primary">radA</name>
    <name evidence="15" type="ORF">CCDG5_1068</name>
</gene>
<dbReference type="SUPFAM" id="SSF52540">
    <property type="entry name" value="P-loop containing nucleoside triphosphate hydrolases"/>
    <property type="match status" value="1"/>
</dbReference>
<dbReference type="KEGG" id="ccel:CCDG5_1068"/>
<dbReference type="InterPro" id="IPR004504">
    <property type="entry name" value="DNA_repair_RadA"/>
</dbReference>
<keyword evidence="16" id="KW-1185">Reference proteome</keyword>
<feature type="short sequence motif" description="RadA KNRFG motif" evidence="11">
    <location>
        <begin position="263"/>
        <end position="267"/>
    </location>
</feature>
<comment type="function">
    <text evidence="11">Plays a role in repairing double-strand DNA breaks, probably involving stabilizing or processing branched DNA or blocked replication forks.</text>
</comment>
<dbReference type="NCBIfam" id="TIGR00416">
    <property type="entry name" value="sms"/>
    <property type="match status" value="1"/>
</dbReference>
<dbReference type="PROSITE" id="PS50162">
    <property type="entry name" value="RECA_2"/>
    <property type="match status" value="1"/>
</dbReference>
<dbReference type="PANTHER" id="PTHR32472">
    <property type="entry name" value="DNA REPAIR PROTEIN RADA"/>
    <property type="match status" value="1"/>
</dbReference>
<evidence type="ECO:0000256" key="13">
    <source>
        <dbReference type="RuleBase" id="RU003555"/>
    </source>
</evidence>
<feature type="region of interest" description="Lon-protease-like" evidence="11">
    <location>
        <begin position="362"/>
        <end position="467"/>
    </location>
</feature>
<dbReference type="GO" id="GO:0016787">
    <property type="term" value="F:hydrolase activity"/>
    <property type="evidence" value="ECO:0007669"/>
    <property type="project" value="UniProtKB-KW"/>
</dbReference>
<dbReference type="FunFam" id="3.40.50.300:FF:000050">
    <property type="entry name" value="DNA repair protein RadA"/>
    <property type="match status" value="1"/>
</dbReference>